<protein>
    <recommendedName>
        <fullName evidence="2">Glucose-methanol-choline oxidoreductase C-terminal domain-containing protein</fullName>
    </recommendedName>
</protein>
<evidence type="ECO:0000313" key="3">
    <source>
        <dbReference type="EMBL" id="KAK4545585.1"/>
    </source>
</evidence>
<dbReference type="PANTHER" id="PTHR11552">
    <property type="entry name" value="GLUCOSE-METHANOL-CHOLINE GMC OXIDOREDUCTASE"/>
    <property type="match status" value="1"/>
</dbReference>
<dbReference type="Pfam" id="PF05199">
    <property type="entry name" value="GMC_oxred_C"/>
    <property type="match status" value="1"/>
</dbReference>
<sequence>MTDPTDQELAVAAMWRQREFLNTSALRAINPSGEAYPGPNVTSYDDLLAVIHKQATTFSHASATCKMGMANDSMAVVDSKARVFGVQNLRVVDVSAMPFLPPGQPQATAYMLGEKIADEILHGRSG</sequence>
<proteinExistence type="inferred from homology"/>
<dbReference type="EMBL" id="JAVFHQ010000019">
    <property type="protein sequence ID" value="KAK4545585.1"/>
    <property type="molecule type" value="Genomic_DNA"/>
</dbReference>
<dbReference type="SUPFAM" id="SSF51905">
    <property type="entry name" value="FAD/NAD(P)-binding domain"/>
    <property type="match status" value="1"/>
</dbReference>
<dbReference type="PANTHER" id="PTHR11552:SF138">
    <property type="entry name" value="DEHYDROGENASE PKFF-RELATED"/>
    <property type="match status" value="1"/>
</dbReference>
<dbReference type="Proteomes" id="UP001324427">
    <property type="component" value="Unassembled WGS sequence"/>
</dbReference>
<dbReference type="SUPFAM" id="SSF54373">
    <property type="entry name" value="FAD-linked reductases, C-terminal domain"/>
    <property type="match status" value="1"/>
</dbReference>
<feature type="domain" description="Glucose-methanol-choline oxidoreductase C-terminal" evidence="2">
    <location>
        <begin position="2"/>
        <end position="113"/>
    </location>
</feature>
<evidence type="ECO:0000256" key="1">
    <source>
        <dbReference type="ARBA" id="ARBA00010790"/>
    </source>
</evidence>
<comment type="similarity">
    <text evidence="1">Belongs to the GMC oxidoreductase family.</text>
</comment>
<dbReference type="InterPro" id="IPR007867">
    <property type="entry name" value="GMC_OxRtase_C"/>
</dbReference>
<keyword evidence="4" id="KW-1185">Reference proteome</keyword>
<evidence type="ECO:0000259" key="2">
    <source>
        <dbReference type="Pfam" id="PF05199"/>
    </source>
</evidence>
<dbReference type="GO" id="GO:0050660">
    <property type="term" value="F:flavin adenine dinucleotide binding"/>
    <property type="evidence" value="ECO:0007669"/>
    <property type="project" value="InterPro"/>
</dbReference>
<accession>A0AAV9JK47</accession>
<organism evidence="3 4">
    <name type="scientific">Oleoguttula mirabilis</name>
    <dbReference type="NCBI Taxonomy" id="1507867"/>
    <lineage>
        <taxon>Eukaryota</taxon>
        <taxon>Fungi</taxon>
        <taxon>Dikarya</taxon>
        <taxon>Ascomycota</taxon>
        <taxon>Pezizomycotina</taxon>
        <taxon>Dothideomycetes</taxon>
        <taxon>Dothideomycetidae</taxon>
        <taxon>Mycosphaerellales</taxon>
        <taxon>Teratosphaeriaceae</taxon>
        <taxon>Oleoguttula</taxon>
    </lineage>
</organism>
<dbReference type="InterPro" id="IPR036188">
    <property type="entry name" value="FAD/NAD-bd_sf"/>
</dbReference>
<dbReference type="AlphaFoldDB" id="A0AAV9JK47"/>
<dbReference type="Gene3D" id="3.30.560.10">
    <property type="entry name" value="Glucose Oxidase, domain 3"/>
    <property type="match status" value="1"/>
</dbReference>
<comment type="caution">
    <text evidence="3">The sequence shown here is derived from an EMBL/GenBank/DDBJ whole genome shotgun (WGS) entry which is preliminary data.</text>
</comment>
<reference evidence="3 4" key="1">
    <citation type="submission" date="2021-11" db="EMBL/GenBank/DDBJ databases">
        <title>Black yeast isolated from Biological Soil Crust.</title>
        <authorList>
            <person name="Kurbessoian T."/>
        </authorList>
    </citation>
    <scope>NUCLEOTIDE SEQUENCE [LARGE SCALE GENOMIC DNA]</scope>
    <source>
        <strain evidence="3 4">CCFEE 5522</strain>
    </source>
</reference>
<name>A0AAV9JK47_9PEZI</name>
<dbReference type="GO" id="GO:0016614">
    <property type="term" value="F:oxidoreductase activity, acting on CH-OH group of donors"/>
    <property type="evidence" value="ECO:0007669"/>
    <property type="project" value="InterPro"/>
</dbReference>
<dbReference type="InterPro" id="IPR012132">
    <property type="entry name" value="GMC_OxRdtase"/>
</dbReference>
<evidence type="ECO:0000313" key="4">
    <source>
        <dbReference type="Proteomes" id="UP001324427"/>
    </source>
</evidence>
<dbReference type="Gene3D" id="3.50.50.60">
    <property type="entry name" value="FAD/NAD(P)-binding domain"/>
    <property type="match status" value="1"/>
</dbReference>
<gene>
    <name evidence="3" type="ORF">LTR36_002935</name>
</gene>
<dbReference type="GO" id="GO:0044550">
    <property type="term" value="P:secondary metabolite biosynthetic process"/>
    <property type="evidence" value="ECO:0007669"/>
    <property type="project" value="TreeGrafter"/>
</dbReference>